<accession>A0AA41Q2N7</accession>
<feature type="domain" description="General stress protein 17M-like" evidence="2">
    <location>
        <begin position="20"/>
        <end position="88"/>
    </location>
</feature>
<keyword evidence="1" id="KW-0472">Membrane</keyword>
<protein>
    <recommendedName>
        <fullName evidence="2">General stress protein 17M-like domain-containing protein</fullName>
    </recommendedName>
</protein>
<proteinExistence type="predicted"/>
<evidence type="ECO:0000259" key="2">
    <source>
        <dbReference type="Pfam" id="PF11181"/>
    </source>
</evidence>
<dbReference type="RefSeq" id="WP_235054460.1">
    <property type="nucleotide sequence ID" value="NZ_JAKFHA010000013.1"/>
</dbReference>
<dbReference type="EMBL" id="JAKFHA010000013">
    <property type="protein sequence ID" value="MCF2529850.1"/>
    <property type="molecule type" value="Genomic_DNA"/>
</dbReference>
<evidence type="ECO:0000256" key="1">
    <source>
        <dbReference type="SAM" id="Phobius"/>
    </source>
</evidence>
<comment type="caution">
    <text evidence="3">The sequence shown here is derived from an EMBL/GenBank/DDBJ whole genome shotgun (WGS) entry which is preliminary data.</text>
</comment>
<dbReference type="Proteomes" id="UP001165378">
    <property type="component" value="Unassembled WGS sequence"/>
</dbReference>
<keyword evidence="4" id="KW-1185">Reference proteome</keyword>
<evidence type="ECO:0000313" key="3">
    <source>
        <dbReference type="EMBL" id="MCF2529850.1"/>
    </source>
</evidence>
<evidence type="ECO:0000313" key="4">
    <source>
        <dbReference type="Proteomes" id="UP001165378"/>
    </source>
</evidence>
<organism evidence="3 4">
    <name type="scientific">Yinghuangia soli</name>
    <dbReference type="NCBI Taxonomy" id="2908204"/>
    <lineage>
        <taxon>Bacteria</taxon>
        <taxon>Bacillati</taxon>
        <taxon>Actinomycetota</taxon>
        <taxon>Actinomycetes</taxon>
        <taxon>Kitasatosporales</taxon>
        <taxon>Streptomycetaceae</taxon>
        <taxon>Yinghuangia</taxon>
    </lineage>
</organism>
<keyword evidence="1" id="KW-0812">Transmembrane</keyword>
<feature type="transmembrane region" description="Helical" evidence="1">
    <location>
        <begin position="98"/>
        <end position="121"/>
    </location>
</feature>
<reference evidence="3" key="1">
    <citation type="submission" date="2022-01" db="EMBL/GenBank/DDBJ databases">
        <title>Genome-Based Taxonomic Classification of the Phylum Actinobacteria.</title>
        <authorList>
            <person name="Gao Y."/>
        </authorList>
    </citation>
    <scope>NUCLEOTIDE SEQUENCE</scope>
    <source>
        <strain evidence="3">KLBMP 8922</strain>
    </source>
</reference>
<sequence length="162" mass="17168">MFGQEKIPAAAGGRPAGGESIASYTDYAGAQRAVDYLSDNEFPVEHTSIVGADLRLVENVLGRLDAKKAALAGAASGVWFGALIGLFLGIFAERATSWIWIVLMGVVWGALAGALFGWIGYRSMGGKRDFVSTSQLVAARYDVLVEPAFAEQARNIVGRLSL</sequence>
<keyword evidence="1" id="KW-1133">Transmembrane helix</keyword>
<dbReference type="InterPro" id="IPR025889">
    <property type="entry name" value="GSP17M-like_dom"/>
</dbReference>
<gene>
    <name evidence="3" type="ORF">LZ495_21870</name>
</gene>
<dbReference type="Pfam" id="PF11181">
    <property type="entry name" value="YflT"/>
    <property type="match status" value="1"/>
</dbReference>
<name>A0AA41Q2N7_9ACTN</name>
<feature type="transmembrane region" description="Helical" evidence="1">
    <location>
        <begin position="69"/>
        <end position="92"/>
    </location>
</feature>
<dbReference type="AlphaFoldDB" id="A0AA41Q2N7"/>